<evidence type="ECO:0000313" key="3">
    <source>
        <dbReference type="Proteomes" id="UP000192333"/>
    </source>
</evidence>
<organism evidence="2 3">
    <name type="scientific">Aquiflexum balticum DSM 16537</name>
    <dbReference type="NCBI Taxonomy" id="758820"/>
    <lineage>
        <taxon>Bacteria</taxon>
        <taxon>Pseudomonadati</taxon>
        <taxon>Bacteroidota</taxon>
        <taxon>Cytophagia</taxon>
        <taxon>Cytophagales</taxon>
        <taxon>Cyclobacteriaceae</taxon>
        <taxon>Aquiflexum</taxon>
    </lineage>
</organism>
<dbReference type="EMBL" id="LT838813">
    <property type="protein sequence ID" value="SMD42928.1"/>
    <property type="molecule type" value="Genomic_DNA"/>
</dbReference>
<dbReference type="AlphaFoldDB" id="A0A1W2H2T7"/>
<dbReference type="PANTHER" id="PTHR41339:SF1">
    <property type="entry name" value="SECRETED PROTEIN"/>
    <property type="match status" value="1"/>
</dbReference>
<dbReference type="PANTHER" id="PTHR41339">
    <property type="entry name" value="LIPL48"/>
    <property type="match status" value="1"/>
</dbReference>
<feature type="chain" id="PRO_5012393566" description="Right handed beta helix region" evidence="1">
    <location>
        <begin position="20"/>
        <end position="501"/>
    </location>
</feature>
<evidence type="ECO:0000256" key="1">
    <source>
        <dbReference type="SAM" id="SignalP"/>
    </source>
</evidence>
<evidence type="ECO:0000313" key="2">
    <source>
        <dbReference type="EMBL" id="SMD42928.1"/>
    </source>
</evidence>
<gene>
    <name evidence="2" type="ORF">SAMN00777080_1499</name>
</gene>
<name>A0A1W2H2T7_9BACT</name>
<proteinExistence type="predicted"/>
<sequence length="501" mass="51262">MQKIYSNLLVLAAMVMVFASCTDDPEPNNPVTISGIPPTETIPAGGTVGPVTATITAQDGLASFSITKDGTSIANVTLNGEPSVQQVFSYTATPADAGKNLVFEFTATDRDGSSAKVTHVLTVQAAETTVRVTSNISGKVTWTADKTYVLGGRIFIVSGGELTIEAGTVIKGEVGSGPNATALIVARGGKIFANGTASAPIIFTSVADEIESGMVASPNLDPTINGLWGGLIVLGRAPGSFAGDVTEVQIEGIPPSDTNGLYGGNIPDDNSGVIKFISIRHGGANIGEGNEINGLTLGGVGSATVIENVEVIANQDDGVEWFGGTVDVKNVIVWNAGDDAIDTDQAWAGTLDNFIVICGTETDHALEIDGPEGSMIDGHTVKNGTVIGNAVAELGDFRDGANGTFENIYFFGFTDPAVNGGRGDLSVSGDKSLANFASGALAFNSLEVTSPAGVLLTTVFRNGTHVHASDVALHQNTIGATKAAFAGWSWTAVAGNLNALK</sequence>
<dbReference type="RefSeq" id="WP_084119680.1">
    <property type="nucleotide sequence ID" value="NZ_LT838813.1"/>
</dbReference>
<keyword evidence="3" id="KW-1185">Reference proteome</keyword>
<feature type="signal peptide" evidence="1">
    <location>
        <begin position="1"/>
        <end position="19"/>
    </location>
</feature>
<keyword evidence="1" id="KW-0732">Signal</keyword>
<dbReference type="PROSITE" id="PS51257">
    <property type="entry name" value="PROKAR_LIPOPROTEIN"/>
    <property type="match status" value="1"/>
</dbReference>
<protein>
    <recommendedName>
        <fullName evidence="4">Right handed beta helix region</fullName>
    </recommendedName>
</protein>
<dbReference type="STRING" id="758820.SAMN00777080_1499"/>
<reference evidence="3" key="1">
    <citation type="submission" date="2017-04" db="EMBL/GenBank/DDBJ databases">
        <authorList>
            <person name="Varghese N."/>
            <person name="Submissions S."/>
        </authorList>
    </citation>
    <scope>NUCLEOTIDE SEQUENCE [LARGE SCALE GENOMIC DNA]</scope>
    <source>
        <strain evidence="3">DSM 16537</strain>
    </source>
</reference>
<accession>A0A1W2H2T7</accession>
<dbReference type="Proteomes" id="UP000192333">
    <property type="component" value="Chromosome I"/>
</dbReference>
<dbReference type="OrthoDB" id="1521716at2"/>
<evidence type="ECO:0008006" key="4">
    <source>
        <dbReference type="Google" id="ProtNLM"/>
    </source>
</evidence>